<gene>
    <name evidence="1" type="ORF">GCM10022268_17510</name>
</gene>
<dbReference type="Proteomes" id="UP001500523">
    <property type="component" value="Unassembled WGS sequence"/>
</dbReference>
<keyword evidence="2" id="KW-1185">Reference proteome</keyword>
<comment type="caution">
    <text evidence="1">The sequence shown here is derived from an EMBL/GenBank/DDBJ whole genome shotgun (WGS) entry which is preliminary data.</text>
</comment>
<dbReference type="RefSeq" id="WP_344692974.1">
    <property type="nucleotide sequence ID" value="NZ_BAABBF010000003.1"/>
</dbReference>
<evidence type="ECO:0000313" key="1">
    <source>
        <dbReference type="EMBL" id="GAA3708697.1"/>
    </source>
</evidence>
<reference evidence="2" key="1">
    <citation type="journal article" date="2019" name="Int. J. Syst. Evol. Microbiol.">
        <title>The Global Catalogue of Microorganisms (GCM) 10K type strain sequencing project: providing services to taxonomists for standard genome sequencing and annotation.</title>
        <authorList>
            <consortium name="The Broad Institute Genomics Platform"/>
            <consortium name="The Broad Institute Genome Sequencing Center for Infectious Disease"/>
            <person name="Wu L."/>
            <person name="Ma J."/>
        </authorList>
    </citation>
    <scope>NUCLEOTIDE SEQUENCE [LARGE SCALE GENOMIC DNA]</scope>
    <source>
        <strain evidence="2">JCM 17498</strain>
    </source>
</reference>
<evidence type="ECO:0000313" key="2">
    <source>
        <dbReference type="Proteomes" id="UP001500523"/>
    </source>
</evidence>
<sequence>MFQWWIDTIGKIGPLAVAVAVFWANNRQTRWTNLVSRRAADIEDQKLRLALLERRLVAIDAVRYASTDFVVAGGATEALANKLRSALAVAEMVYEKAEEQMIRQCIQDLMRWSFFEGRQAAFRDTDQEKYGAAAEAQAEVEGRVFDGLNALALALVEATRINPVPPISRGDVPLWKRIWQ</sequence>
<protein>
    <submittedName>
        <fullName evidence="1">Uncharacterized protein</fullName>
    </submittedName>
</protein>
<proteinExistence type="predicted"/>
<accession>A0ABP7DSV0</accession>
<organism evidence="1 2">
    <name type="scientific">Sphingomonas cynarae</name>
    <dbReference type="NCBI Taxonomy" id="930197"/>
    <lineage>
        <taxon>Bacteria</taxon>
        <taxon>Pseudomonadati</taxon>
        <taxon>Pseudomonadota</taxon>
        <taxon>Alphaproteobacteria</taxon>
        <taxon>Sphingomonadales</taxon>
        <taxon>Sphingomonadaceae</taxon>
        <taxon>Sphingomonas</taxon>
    </lineage>
</organism>
<name>A0ABP7DSV0_9SPHN</name>
<dbReference type="EMBL" id="BAABBF010000003">
    <property type="protein sequence ID" value="GAA3708697.1"/>
    <property type="molecule type" value="Genomic_DNA"/>
</dbReference>